<reference evidence="1 2" key="1">
    <citation type="journal article" date="2019" name="Sci. Rep.">
        <title>A high-quality genome of Eragrostis curvula grass provides insights into Poaceae evolution and supports new strategies to enhance forage quality.</title>
        <authorList>
            <person name="Carballo J."/>
            <person name="Santos B.A.C.M."/>
            <person name="Zappacosta D."/>
            <person name="Garbus I."/>
            <person name="Selva J.P."/>
            <person name="Gallo C.A."/>
            <person name="Diaz A."/>
            <person name="Albertini E."/>
            <person name="Caccamo M."/>
            <person name="Echenique V."/>
        </authorList>
    </citation>
    <scope>NUCLEOTIDE SEQUENCE [LARGE SCALE GENOMIC DNA]</scope>
    <source>
        <strain evidence="2">cv. Victoria</strain>
        <tissue evidence="1">Leaf</tissue>
    </source>
</reference>
<dbReference type="AlphaFoldDB" id="A0A5J9W2P5"/>
<accession>A0A5J9W2P5</accession>
<proteinExistence type="predicted"/>
<gene>
    <name evidence="1" type="ORF">EJB05_15322</name>
</gene>
<sequence length="156" mass="17070">MCCSHPISSIYPHLDPVVPSPWPMAYLSHPVRCHLLPTTVPPLAATRRRLRPPIGRALSLHPISLHPISDLVTHDASLIPADSTSTASSSDQRAQGQWNWRPDLEKSCRPSSPMSFSAFPDPGVQLNTSYSSSTEARKQILHSGIAVARIYVSKMA</sequence>
<dbReference type="EMBL" id="RWGY01000007">
    <property type="protein sequence ID" value="TVU41774.1"/>
    <property type="molecule type" value="Genomic_DNA"/>
</dbReference>
<evidence type="ECO:0000313" key="2">
    <source>
        <dbReference type="Proteomes" id="UP000324897"/>
    </source>
</evidence>
<comment type="caution">
    <text evidence="1">The sequence shown here is derived from an EMBL/GenBank/DDBJ whole genome shotgun (WGS) entry which is preliminary data.</text>
</comment>
<evidence type="ECO:0000313" key="1">
    <source>
        <dbReference type="EMBL" id="TVU41774.1"/>
    </source>
</evidence>
<organism evidence="1 2">
    <name type="scientific">Eragrostis curvula</name>
    <name type="common">weeping love grass</name>
    <dbReference type="NCBI Taxonomy" id="38414"/>
    <lineage>
        <taxon>Eukaryota</taxon>
        <taxon>Viridiplantae</taxon>
        <taxon>Streptophyta</taxon>
        <taxon>Embryophyta</taxon>
        <taxon>Tracheophyta</taxon>
        <taxon>Spermatophyta</taxon>
        <taxon>Magnoliopsida</taxon>
        <taxon>Liliopsida</taxon>
        <taxon>Poales</taxon>
        <taxon>Poaceae</taxon>
        <taxon>PACMAD clade</taxon>
        <taxon>Chloridoideae</taxon>
        <taxon>Eragrostideae</taxon>
        <taxon>Eragrostidinae</taxon>
        <taxon>Eragrostis</taxon>
    </lineage>
</organism>
<dbReference type="Gramene" id="TVU41774">
    <property type="protein sequence ID" value="TVU41774"/>
    <property type="gene ID" value="EJB05_15322"/>
</dbReference>
<name>A0A5J9W2P5_9POAL</name>
<protein>
    <submittedName>
        <fullName evidence="1">Uncharacterized protein</fullName>
    </submittedName>
</protein>
<dbReference type="Proteomes" id="UP000324897">
    <property type="component" value="Chromosome 4"/>
</dbReference>
<keyword evidence="2" id="KW-1185">Reference proteome</keyword>